<feature type="region of interest" description="Disordered" evidence="1">
    <location>
        <begin position="518"/>
        <end position="551"/>
    </location>
</feature>
<dbReference type="EMBL" id="KI440842">
    <property type="protein sequence ID" value="ERT03405.1"/>
    <property type="molecule type" value="Genomic_DNA"/>
</dbReference>
<dbReference type="HOGENOM" id="CLU_018502_0_0_1"/>
<organism evidence="2 3">
    <name type="scientific">Sporothrix schenckii (strain ATCC 58251 / de Perez 2211183)</name>
    <name type="common">Rose-picker's disease fungus</name>
    <dbReference type="NCBI Taxonomy" id="1391915"/>
    <lineage>
        <taxon>Eukaryota</taxon>
        <taxon>Fungi</taxon>
        <taxon>Dikarya</taxon>
        <taxon>Ascomycota</taxon>
        <taxon>Pezizomycotina</taxon>
        <taxon>Sordariomycetes</taxon>
        <taxon>Sordariomycetidae</taxon>
        <taxon>Ophiostomatales</taxon>
        <taxon>Ophiostomataceae</taxon>
        <taxon>Sporothrix</taxon>
    </lineage>
</organism>
<proteinExistence type="predicted"/>
<gene>
    <name evidence="2" type="ORF">HMPREF1624_01720</name>
</gene>
<dbReference type="STRING" id="1391915.U7Q8Q4"/>
<feature type="compositionally biased region" description="Low complexity" evidence="1">
    <location>
        <begin position="597"/>
        <end position="619"/>
    </location>
</feature>
<dbReference type="SUPFAM" id="SSF53254">
    <property type="entry name" value="Phosphoglycerate mutase-like"/>
    <property type="match status" value="1"/>
</dbReference>
<dbReference type="CDD" id="cd07040">
    <property type="entry name" value="HP"/>
    <property type="match status" value="1"/>
</dbReference>
<feature type="region of interest" description="Disordered" evidence="1">
    <location>
        <begin position="234"/>
        <end position="260"/>
    </location>
</feature>
<feature type="region of interest" description="Disordered" evidence="1">
    <location>
        <begin position="65"/>
        <end position="84"/>
    </location>
</feature>
<dbReference type="InterPro" id="IPR029033">
    <property type="entry name" value="His_PPase_superfam"/>
</dbReference>
<accession>U7Q8Q4</accession>
<feature type="compositionally biased region" description="Acidic residues" evidence="1">
    <location>
        <begin position="654"/>
        <end position="676"/>
    </location>
</feature>
<protein>
    <recommendedName>
        <fullName evidence="4">Phosphoglycerate mutase</fullName>
    </recommendedName>
</protein>
<evidence type="ECO:0000313" key="3">
    <source>
        <dbReference type="Proteomes" id="UP000018087"/>
    </source>
</evidence>
<name>U7Q8Q4_SPOS1</name>
<evidence type="ECO:0000256" key="1">
    <source>
        <dbReference type="SAM" id="MobiDB-lite"/>
    </source>
</evidence>
<evidence type="ECO:0000313" key="2">
    <source>
        <dbReference type="EMBL" id="ERT03405.1"/>
    </source>
</evidence>
<sequence length="822" mass="88069">MGLLCLAPPAYAAAHQHVPRRHGNRLDAADKLWHLSSPTPYDPPLTYGGWSQSRAIGQRIADILRESTPPESAPPADGKPAPKKRRYKIVIHSSPFLRCIQTSIAISSGIASDSLPLEHPRSFEPLPPLRIRTPIQNGQSSAPTSNPSFDSTPKTITPRLNKSVMRLDAFLGEWLSPGYFELITPPPSSVLMVASAKAELLRREDYSTFSNTTNHQAVHAHSHSASYLWGATRSNSWTSRPSEGEELPRSGSQHIPPVEPPIGLFTNTSADGRPMSSNGDIQSPRWDASGHAGMHRPNLVGYVAPVPQFAMSSRAPTPSGYVAHARDACVDFDYQWDSMRAPYDWGDGGEFGEEWAAMHRRFRKGLQKLVDWYSITDAPAKMVTNAVQFRAGSSILESSGSCSEDADCAIDDNDSDSDTVDDDCIEETVVVLVSHGAGCNALIGAITQQPVLMDVGLASLSVAVRRPGMNSLTSFSDGEHSHTHNSKWSGAIHSGHPDGIVPLNKYFEMKLLANSDHLRSVPTTPTTPRGSMASVIGGTRGRHSNSLSGTPGNFNLFESGVVGHRSSSAGHFHGGADFVTRRPSGASSRPPLIKNPGGSAARSGSTNGRGSSGITIGSGVLTFSPPTITTTSRMSHSRPDSVGLWSPASSTKDPDEDNFDFSLTDEGDSKDDDDMEILLSFGPESPKSPPQPEKKKKAPSIRGISNPIYPSSLSIAHSADGDHDDHSERTGDSLKGGYKGMSSALPRLDTRGPTSAPSTDYGAELVSADTFTPPTTSTTARAASPSSPSLWIHPRVVSLNSDELPHEMATSKRRWTVTEPPV</sequence>
<reference evidence="3" key="1">
    <citation type="journal article" date="2014" name="Genome Announc.">
        <title>Genome sequence of the pathogenic fungus Sporothrix schenckii (ATCC 58251).</title>
        <authorList>
            <person name="Cuomo C.A."/>
            <person name="Rodriguez-Del Valle N."/>
            <person name="Perez-Sanchez L."/>
            <person name="Abouelleil A."/>
            <person name="Goldberg J."/>
            <person name="Young S."/>
            <person name="Zeng Q."/>
            <person name="Birren B.W."/>
        </authorList>
    </citation>
    <scope>NUCLEOTIDE SEQUENCE [LARGE SCALE GENOMIC DNA]</scope>
    <source>
        <strain evidence="3">ATCC 58251 / de Perez 2211183</strain>
    </source>
</reference>
<feature type="region of interest" description="Disordered" evidence="1">
    <location>
        <begin position="572"/>
        <end position="789"/>
    </location>
</feature>
<feature type="region of interest" description="Disordered" evidence="1">
    <location>
        <begin position="803"/>
        <end position="822"/>
    </location>
</feature>
<dbReference type="Proteomes" id="UP000018087">
    <property type="component" value="Unassembled WGS sequence"/>
</dbReference>
<dbReference type="AlphaFoldDB" id="U7Q8Q4"/>
<dbReference type="eggNOG" id="KOG3734">
    <property type="taxonomic scope" value="Eukaryota"/>
</dbReference>
<feature type="compositionally biased region" description="Basic and acidic residues" evidence="1">
    <location>
        <begin position="719"/>
        <end position="732"/>
    </location>
</feature>
<keyword evidence="3" id="KW-1185">Reference proteome</keyword>
<dbReference type="PANTHER" id="PTHR16469:SF27">
    <property type="entry name" value="UBIQUITIN-ASSOCIATED AND SH3 DOMAIN-CONTAINING BA-RELATED"/>
    <property type="match status" value="1"/>
</dbReference>
<evidence type="ECO:0008006" key="4">
    <source>
        <dbReference type="Google" id="ProtNLM"/>
    </source>
</evidence>
<dbReference type="PANTHER" id="PTHR16469">
    <property type="entry name" value="UBIQUITIN-ASSOCIATED AND SH3 DOMAIN-CONTAINING BA-RELATED"/>
    <property type="match status" value="1"/>
</dbReference>
<dbReference type="Gene3D" id="3.40.50.1240">
    <property type="entry name" value="Phosphoglycerate mutase-like"/>
    <property type="match status" value="2"/>
</dbReference>
<feature type="compositionally biased region" description="Polar residues" evidence="1">
    <location>
        <begin position="624"/>
        <end position="634"/>
    </location>
</feature>
<dbReference type="OrthoDB" id="3898179at2759"/>
<feature type="region of interest" description="Disordered" evidence="1">
    <location>
        <begin position="135"/>
        <end position="156"/>
    </location>
</feature>
<feature type="compositionally biased region" description="Low complexity" evidence="1">
    <location>
        <begin position="767"/>
        <end position="789"/>
    </location>
</feature>
<feature type="region of interest" description="Disordered" evidence="1">
    <location>
        <begin position="398"/>
        <end position="419"/>
    </location>
</feature>
<dbReference type="InterPro" id="IPR051710">
    <property type="entry name" value="Phosphatase_SH3-domain"/>
</dbReference>
<feature type="compositionally biased region" description="Acidic residues" evidence="1">
    <location>
        <begin position="404"/>
        <end position="419"/>
    </location>
</feature>